<dbReference type="AlphaFoldDB" id="A0A2M7FDU6"/>
<dbReference type="EMBL" id="PFFD01000018">
    <property type="protein sequence ID" value="PIV87287.1"/>
    <property type="molecule type" value="Genomic_DNA"/>
</dbReference>
<reference evidence="3" key="1">
    <citation type="submission" date="2017-09" db="EMBL/GenBank/DDBJ databases">
        <title>Depth-based differentiation of microbial function through sediment-hosted aquifers and enrichment of novel symbionts in the deep terrestrial subsurface.</title>
        <authorList>
            <person name="Probst A.J."/>
            <person name="Ladd B."/>
            <person name="Jarett J.K."/>
            <person name="Geller-Mcgrath D.E."/>
            <person name="Sieber C.M.K."/>
            <person name="Emerson J.B."/>
            <person name="Anantharaman K."/>
            <person name="Thomas B.C."/>
            <person name="Malmstrom R."/>
            <person name="Stieglmeier M."/>
            <person name="Klingl A."/>
            <person name="Woyke T."/>
            <person name="Ryan C.M."/>
            <person name="Banfield J.F."/>
        </authorList>
    </citation>
    <scope>NUCLEOTIDE SEQUENCE [LARGE SCALE GENOMIC DNA]</scope>
</reference>
<dbReference type="InterPro" id="IPR008250">
    <property type="entry name" value="ATPase_P-typ_transduc_dom_A_sf"/>
</dbReference>
<dbReference type="Proteomes" id="UP000228497">
    <property type="component" value="Unassembled WGS sequence"/>
</dbReference>
<comment type="caution">
    <text evidence="2">The sequence shown here is derived from an EMBL/GenBank/DDBJ whole genome shotgun (WGS) entry which is preliminary data.</text>
</comment>
<gene>
    <name evidence="2" type="ORF">COW49_00400</name>
</gene>
<dbReference type="Gene3D" id="2.70.150.10">
    <property type="entry name" value="Calcium-transporting ATPase, cytoplasmic transduction domain A"/>
    <property type="match status" value="1"/>
</dbReference>
<feature type="region of interest" description="Disordered" evidence="1">
    <location>
        <begin position="1"/>
        <end position="33"/>
    </location>
</feature>
<evidence type="ECO:0000256" key="1">
    <source>
        <dbReference type="SAM" id="MobiDB-lite"/>
    </source>
</evidence>
<protein>
    <submittedName>
        <fullName evidence="2">Uncharacterized protein</fullName>
    </submittedName>
</protein>
<accession>A0A2M7FDU6</accession>
<dbReference type="SUPFAM" id="SSF81653">
    <property type="entry name" value="Calcium ATPase, transduction domain A"/>
    <property type="match status" value="1"/>
</dbReference>
<sequence length="33" mass="3655">MLVDGSSYEDESMVTGEPMPVKKQLAIRSSRGR</sequence>
<organism evidence="2 3">
    <name type="scientific">Candidatus Kaiserbacteria bacterium CG17_big_fil_post_rev_8_21_14_2_50_51_7</name>
    <dbReference type="NCBI Taxonomy" id="1974613"/>
    <lineage>
        <taxon>Bacteria</taxon>
        <taxon>Candidatus Kaiseribacteriota</taxon>
    </lineage>
</organism>
<evidence type="ECO:0000313" key="3">
    <source>
        <dbReference type="Proteomes" id="UP000228497"/>
    </source>
</evidence>
<proteinExistence type="predicted"/>
<name>A0A2M7FDU6_9BACT</name>
<evidence type="ECO:0000313" key="2">
    <source>
        <dbReference type="EMBL" id="PIV87287.1"/>
    </source>
</evidence>